<dbReference type="GO" id="GO:0005524">
    <property type="term" value="F:ATP binding"/>
    <property type="evidence" value="ECO:0007669"/>
    <property type="project" value="UniProtKB-KW"/>
</dbReference>
<evidence type="ECO:0000256" key="6">
    <source>
        <dbReference type="ARBA" id="ARBA00022741"/>
    </source>
</evidence>
<feature type="transmembrane region" description="Helical" evidence="12">
    <location>
        <begin position="995"/>
        <end position="1019"/>
    </location>
</feature>
<dbReference type="FunFam" id="1.20.1560.10:FF:000010">
    <property type="entry name" value="Multidrug resistance-associated ABC transporter"/>
    <property type="match status" value="1"/>
</dbReference>
<dbReference type="CDD" id="cd18595">
    <property type="entry name" value="ABC_6TM_MRP1_2_3_6_D1_like"/>
    <property type="match status" value="1"/>
</dbReference>
<feature type="domain" description="ABC transporter" evidence="13">
    <location>
        <begin position="1321"/>
        <end position="1555"/>
    </location>
</feature>
<evidence type="ECO:0000256" key="4">
    <source>
        <dbReference type="ARBA" id="ARBA00022692"/>
    </source>
</evidence>
<organism evidence="15">
    <name type="scientific">Phaffia rhodozyma</name>
    <name type="common">Yeast</name>
    <name type="synonym">Xanthophyllomyces dendrorhous</name>
    <dbReference type="NCBI Taxonomy" id="264483"/>
    <lineage>
        <taxon>Eukaryota</taxon>
        <taxon>Fungi</taxon>
        <taxon>Dikarya</taxon>
        <taxon>Basidiomycota</taxon>
        <taxon>Agaricomycotina</taxon>
        <taxon>Tremellomycetes</taxon>
        <taxon>Cystofilobasidiales</taxon>
        <taxon>Mrakiaceae</taxon>
        <taxon>Phaffia</taxon>
    </lineage>
</organism>
<feature type="domain" description="ABC transporter" evidence="13">
    <location>
        <begin position="679"/>
        <end position="904"/>
    </location>
</feature>
<dbReference type="Pfam" id="PF00005">
    <property type="entry name" value="ABC_tran"/>
    <property type="match status" value="2"/>
</dbReference>
<dbReference type="PROSITE" id="PS50893">
    <property type="entry name" value="ABC_TRANSPORTER_2"/>
    <property type="match status" value="2"/>
</dbReference>
<evidence type="ECO:0000256" key="2">
    <source>
        <dbReference type="ARBA" id="ARBA00009726"/>
    </source>
</evidence>
<dbReference type="EMBL" id="LN483124">
    <property type="protein sequence ID" value="CED82203.1"/>
    <property type="molecule type" value="Genomic_DNA"/>
</dbReference>
<dbReference type="PANTHER" id="PTHR24223:SF443">
    <property type="entry name" value="MULTIDRUG-RESISTANCE LIKE PROTEIN 1, ISOFORM I"/>
    <property type="match status" value="1"/>
</dbReference>
<dbReference type="Pfam" id="PF24357">
    <property type="entry name" value="TMD0_ABC"/>
    <property type="match status" value="1"/>
</dbReference>
<keyword evidence="5" id="KW-0677">Repeat</keyword>
<feature type="transmembrane region" description="Helical" evidence="12">
    <location>
        <begin position="80"/>
        <end position="101"/>
    </location>
</feature>
<dbReference type="PROSITE" id="PS50929">
    <property type="entry name" value="ABC_TM1F"/>
    <property type="match status" value="2"/>
</dbReference>
<evidence type="ECO:0000256" key="1">
    <source>
        <dbReference type="ARBA" id="ARBA00004128"/>
    </source>
</evidence>
<evidence type="ECO:0000256" key="7">
    <source>
        <dbReference type="ARBA" id="ARBA00022840"/>
    </source>
</evidence>
<evidence type="ECO:0000259" key="13">
    <source>
        <dbReference type="PROSITE" id="PS50893"/>
    </source>
</evidence>
<dbReference type="InterPro" id="IPR003593">
    <property type="entry name" value="AAA+_ATPase"/>
</dbReference>
<dbReference type="FunFam" id="3.40.50.300:FF:000450">
    <property type="entry name" value="ABC transporter C family member 2"/>
    <property type="match status" value="1"/>
</dbReference>
<dbReference type="InterPro" id="IPR036640">
    <property type="entry name" value="ABC1_TM_sf"/>
</dbReference>
<dbReference type="PROSITE" id="PS00211">
    <property type="entry name" value="ABC_TRANSPORTER_1"/>
    <property type="match status" value="2"/>
</dbReference>
<dbReference type="InterPro" id="IPR003439">
    <property type="entry name" value="ABC_transporter-like_ATP-bd"/>
</dbReference>
<feature type="transmembrane region" description="Helical" evidence="12">
    <location>
        <begin position="146"/>
        <end position="169"/>
    </location>
</feature>
<feature type="transmembrane region" description="Helical" evidence="12">
    <location>
        <begin position="580"/>
        <end position="600"/>
    </location>
</feature>
<dbReference type="PANTHER" id="PTHR24223">
    <property type="entry name" value="ATP-BINDING CASSETTE SUB-FAMILY C"/>
    <property type="match status" value="1"/>
</dbReference>
<dbReference type="GO" id="GO:0000329">
    <property type="term" value="C:fungal-type vacuole membrane"/>
    <property type="evidence" value="ECO:0007669"/>
    <property type="project" value="UniProtKB-ARBA"/>
</dbReference>
<evidence type="ECO:0000256" key="3">
    <source>
        <dbReference type="ARBA" id="ARBA00022448"/>
    </source>
</evidence>
<sequence length="1566" mass="172011">MSDPSFQSWIDPLFNIHPFIPSYLNLSSSLAASIDSSSVHRLVTRSHQHAKPDGFCPSSEGWGPFSSLRQADLTPCAEEALRAGLCTIAGLTAVGLTLRLLKTQTAKKRVGRSRRVLYAKTALLSITTILALLHLIGIIFTSAVPFLSIFTLSSATLFLFSLASIPLTYVNHSRTRQSSTLLLVFWPIFLAASALTIRTWYLQGFLFHPSTALVWAPFFGFIGVGLLAFSLECLCPEKSGGVKLPEGEDGQDGGTSDWKENPKLTANFFEILTFSWLTPLMKLGSQRFIDEDDIFDLDPNDKADVLGEKLYKNWEAARVKHHAQHPVKQVEGQKAKHPSLFVVLAKSYGGPYLTATVLKILNDLLSFTQPQLLRLLLRYVATYQTSTPAPAIQGIAISLTMFLAAVIQTCLLHQYFDRAFTTGMRVKTGIVWLIYRKALVLSNGEKVGRAGGDIVNLQSVDAMRLADLMQYGQMVFSGPLQIILAFVSLYNLLGWSAFCGVAVMVVSLPLNAMIARYQKKLQVKQMKIKDKRTRLMNELLSNIKSIKLYAWEKSFSEKVLDVRNNLELVMIRRIGIVNAFSNFFWASTPFLVAFATFSSYSLTSKKPLTSDVIFPAISLFGLLQFPLAMLSMIISSIIEALVSESRLVDFLDAEELQKDSRTVLLPKSPSEYQKGDSLVEITNGTFTWNKNAESSTLKKVDFVARKGELVAVLGRVGDGKSSLLSAALGEMTRREGQVTVRGSIAYFSQQSWVLSATVKDNILFGHAYDPKFYQLVLDACALPPDLAILPLGDQTEVGEKGVSLSGGQKARIALARAVYARADIYLLDDPLCAVDNHVAAHLFEHVLGPKGLLKDRARVLCTNSVAFLAKTDRLLMLRGGEVLEQDTYDQVMEERNSALFNLINTLGKQSAPNSAPGTPKADSSDGSTMVDTESLTDKLETKMSLNDDNAVLLSAKESKTQAIRRMKDSTKPKEAMERGQVSSSVYKGYISSASFVGVCAFLFATFAAQGSQIASNLILRNWGEANLVEHRTTSIGLYLFFYGLAGASASVLNMISSLLLWTFCAVRCSKKLHDDAFRALMRSPMSFFERTPQGRILNVFSRDIYVIDEVLIRTFSGFFRTLASVGGVLFVIGLGAPSILIGVIPIFFIYRKIMRYYLASSRELKRLDSTSRAPIFSWFGETLSGLSSIRAYSQTARFSAHNEAFLDRNNACYLPSVSVNRWLAVRLEFLGSLIMLAAALVSVVALIVSRNVDAGLVGLMMSYAVSVTGSLNWVVRSASEVETNIVSVERVMINYTRLDAEAPDEISETTPRESWPEEGAIEFNNYTTRYRPDLPACVSDVSISIKPAEKIGVCGRTGAGKSSLTLALFRVIEATAGSIFIDGVDIGTIGLHDLRSKISIIPQDPQLFEGTLRENIDPIGQYTDTLIWEALSHAHLKVYAEANGGLDGTVTEGGGNLSSGQKQLICFARALLRKSRILVLDEATSAIDLETDAAVQEILRGPDFAATTTITIAHRLDTIMHSTRVLVMDKGQVAEFDTPENLLSKKDSIFYSLASQAGLINADISI</sequence>
<keyword evidence="7" id="KW-0067">ATP-binding</keyword>
<dbReference type="SMART" id="SM00382">
    <property type="entry name" value="AAA"/>
    <property type="match status" value="2"/>
</dbReference>
<dbReference type="CDD" id="cd18603">
    <property type="entry name" value="ABC_6TM_MRP1_2_3_6_D2_like"/>
    <property type="match status" value="1"/>
</dbReference>
<dbReference type="InterPro" id="IPR056227">
    <property type="entry name" value="TMD0_ABC"/>
</dbReference>
<feature type="transmembrane region" description="Helical" evidence="12">
    <location>
        <begin position="1255"/>
        <end position="1275"/>
    </location>
</feature>
<comment type="subcellular location">
    <subcellularLocation>
        <location evidence="1">Vacuole membrane</location>
        <topology evidence="1">Multi-pass membrane protein</topology>
    </subcellularLocation>
</comment>
<evidence type="ECO:0000256" key="5">
    <source>
        <dbReference type="ARBA" id="ARBA00022737"/>
    </source>
</evidence>
<dbReference type="FunFam" id="1.20.1560.10:FF:000078">
    <property type="entry name" value="Unplaced genomic scaffold supercont1.1, whole genome shotgun sequence"/>
    <property type="match status" value="1"/>
</dbReference>
<dbReference type="Gene3D" id="1.20.1560.10">
    <property type="entry name" value="ABC transporter type 1, transmembrane domain"/>
    <property type="match status" value="2"/>
</dbReference>
<evidence type="ECO:0000256" key="11">
    <source>
        <dbReference type="SAM" id="MobiDB-lite"/>
    </source>
</evidence>
<evidence type="ECO:0000256" key="8">
    <source>
        <dbReference type="ARBA" id="ARBA00022967"/>
    </source>
</evidence>
<dbReference type="FunFam" id="3.40.50.300:FF:000565">
    <property type="entry name" value="ABC bile acid transporter"/>
    <property type="match status" value="1"/>
</dbReference>
<accession>A0A0F7SQ09</accession>
<dbReference type="SUPFAM" id="SSF90123">
    <property type="entry name" value="ABC transporter transmembrane region"/>
    <property type="match status" value="2"/>
</dbReference>
<feature type="compositionally biased region" description="Polar residues" evidence="11">
    <location>
        <begin position="924"/>
        <end position="933"/>
    </location>
</feature>
<reference evidence="15" key="1">
    <citation type="submission" date="2014-08" db="EMBL/GenBank/DDBJ databases">
        <authorList>
            <person name="Sharma Rahul"/>
            <person name="Thines Marco"/>
        </authorList>
    </citation>
    <scope>NUCLEOTIDE SEQUENCE</scope>
</reference>
<evidence type="ECO:0000256" key="10">
    <source>
        <dbReference type="ARBA" id="ARBA00023136"/>
    </source>
</evidence>
<dbReference type="GO" id="GO:0140359">
    <property type="term" value="F:ABC-type transporter activity"/>
    <property type="evidence" value="ECO:0007669"/>
    <property type="project" value="InterPro"/>
</dbReference>
<evidence type="ECO:0000259" key="14">
    <source>
        <dbReference type="PROSITE" id="PS50929"/>
    </source>
</evidence>
<dbReference type="InterPro" id="IPR017871">
    <property type="entry name" value="ABC_transporter-like_CS"/>
</dbReference>
<dbReference type="GO" id="GO:0016887">
    <property type="term" value="F:ATP hydrolysis activity"/>
    <property type="evidence" value="ECO:0007669"/>
    <property type="project" value="InterPro"/>
</dbReference>
<keyword evidence="4 12" id="KW-0812">Transmembrane</keyword>
<dbReference type="CDD" id="cd03244">
    <property type="entry name" value="ABCC_MRP_domain2"/>
    <property type="match status" value="1"/>
</dbReference>
<keyword evidence="8" id="KW-1278">Translocase</keyword>
<feature type="domain" description="ABC transmembrane type-1" evidence="14">
    <location>
        <begin position="353"/>
        <end position="639"/>
    </location>
</feature>
<feature type="transmembrane region" description="Helical" evidence="12">
    <location>
        <begin position="612"/>
        <end position="638"/>
    </location>
</feature>
<keyword evidence="6" id="KW-0547">Nucleotide-binding</keyword>
<feature type="transmembrane region" description="Helical" evidence="12">
    <location>
        <begin position="1039"/>
        <end position="1063"/>
    </location>
</feature>
<feature type="domain" description="ABC transmembrane type-1" evidence="14">
    <location>
        <begin position="1002"/>
        <end position="1283"/>
    </location>
</feature>
<comment type="similarity">
    <text evidence="2">Belongs to the ABC transporter superfamily. ABCC family. Conjugate transporter (TC 3.A.1.208) subfamily.</text>
</comment>
<evidence type="ECO:0000313" key="15">
    <source>
        <dbReference type="EMBL" id="CED82203.1"/>
    </source>
</evidence>
<feature type="transmembrane region" description="Helical" evidence="12">
    <location>
        <begin position="181"/>
        <end position="201"/>
    </location>
</feature>
<feature type="transmembrane region" description="Helical" evidence="12">
    <location>
        <begin position="122"/>
        <end position="140"/>
    </location>
</feature>
<dbReference type="SUPFAM" id="SSF52540">
    <property type="entry name" value="P-loop containing nucleoside triphosphate hydrolases"/>
    <property type="match status" value="2"/>
</dbReference>
<keyword evidence="10 12" id="KW-0472">Membrane</keyword>
<feature type="transmembrane region" description="Helical" evidence="12">
    <location>
        <begin position="1229"/>
        <end position="1248"/>
    </location>
</feature>
<dbReference type="InterPro" id="IPR011527">
    <property type="entry name" value="ABC1_TM_dom"/>
</dbReference>
<feature type="transmembrane region" description="Helical" evidence="12">
    <location>
        <begin position="213"/>
        <end position="234"/>
    </location>
</feature>
<protein>
    <submittedName>
        <fullName evidence="15">Metal resistance protein ycf1</fullName>
    </submittedName>
</protein>
<dbReference type="Gene3D" id="3.40.50.300">
    <property type="entry name" value="P-loop containing nucleotide triphosphate hydrolases"/>
    <property type="match status" value="2"/>
</dbReference>
<dbReference type="CDD" id="cd03250">
    <property type="entry name" value="ABCC_MRP_domain1"/>
    <property type="match status" value="1"/>
</dbReference>
<evidence type="ECO:0000256" key="9">
    <source>
        <dbReference type="ARBA" id="ARBA00022989"/>
    </source>
</evidence>
<feature type="transmembrane region" description="Helical" evidence="12">
    <location>
        <begin position="495"/>
        <end position="517"/>
    </location>
</feature>
<keyword evidence="9 12" id="KW-1133">Transmembrane helix</keyword>
<evidence type="ECO:0000256" key="12">
    <source>
        <dbReference type="SAM" id="Phobius"/>
    </source>
</evidence>
<name>A0A0F7SQ09_PHARH</name>
<dbReference type="InterPro" id="IPR050173">
    <property type="entry name" value="ABC_transporter_C-like"/>
</dbReference>
<feature type="region of interest" description="Disordered" evidence="11">
    <location>
        <begin position="909"/>
        <end position="933"/>
    </location>
</feature>
<dbReference type="Pfam" id="PF00664">
    <property type="entry name" value="ABC_membrane"/>
    <property type="match status" value="2"/>
</dbReference>
<feature type="transmembrane region" description="Helical" evidence="12">
    <location>
        <begin position="1122"/>
        <end position="1150"/>
    </location>
</feature>
<proteinExistence type="inferred from homology"/>
<keyword evidence="3" id="KW-0813">Transport</keyword>
<dbReference type="InterPro" id="IPR027417">
    <property type="entry name" value="P-loop_NTPase"/>
</dbReference>